<reference evidence="1" key="1">
    <citation type="submission" date="2019-12" db="EMBL/GenBank/DDBJ databases">
        <title>Genome sequence of Babesia ovis.</title>
        <authorList>
            <person name="Yamagishi J."/>
            <person name="Sevinc F."/>
            <person name="Xuan X."/>
        </authorList>
    </citation>
    <scope>NUCLEOTIDE SEQUENCE</scope>
    <source>
        <strain evidence="1">Selcuk</strain>
    </source>
</reference>
<name>A0A9W5WVK6_BABOV</name>
<gene>
    <name evidence="1" type="ORF">BaOVIS_024500</name>
</gene>
<keyword evidence="2" id="KW-1185">Reference proteome</keyword>
<dbReference type="EMBL" id="BLIY01000017">
    <property type="protein sequence ID" value="GFE55046.1"/>
    <property type="molecule type" value="Genomic_DNA"/>
</dbReference>
<dbReference type="OrthoDB" id="367029at2759"/>
<dbReference type="AlphaFoldDB" id="A0A9W5WVK6"/>
<evidence type="ECO:0000313" key="2">
    <source>
        <dbReference type="Proteomes" id="UP001057455"/>
    </source>
</evidence>
<protein>
    <submittedName>
        <fullName evidence="1">Cation diffusion facilitator family transporter, putative</fullName>
    </submittedName>
</protein>
<dbReference type="Proteomes" id="UP001057455">
    <property type="component" value="Unassembled WGS sequence"/>
</dbReference>
<proteinExistence type="predicted"/>
<sequence length="215" mass="25365">MEECQQPEIDDISLYENAPSDEVPVSYTDMPLFHKMSQTQKVVIIILVRLQLINPRWSYLRNNYMVHYRNVLYQSRSDRRYAYIKLFRHLELLYRRTETPESLRSGNDVLDSARWITALLAEAFVELEMIRNERDASYTPMTVDDIIGGIQINSPSDLRLHIDAICEHLKFFQRANRSPPNLDIYRNATARYERMASVAEIPTQWLAFYSVKINL</sequence>
<comment type="caution">
    <text evidence="1">The sequence shown here is derived from an EMBL/GenBank/DDBJ whole genome shotgun (WGS) entry which is preliminary data.</text>
</comment>
<organism evidence="1 2">
    <name type="scientific">Babesia ovis</name>
    <dbReference type="NCBI Taxonomy" id="5869"/>
    <lineage>
        <taxon>Eukaryota</taxon>
        <taxon>Sar</taxon>
        <taxon>Alveolata</taxon>
        <taxon>Apicomplexa</taxon>
        <taxon>Aconoidasida</taxon>
        <taxon>Piroplasmida</taxon>
        <taxon>Babesiidae</taxon>
        <taxon>Babesia</taxon>
    </lineage>
</organism>
<evidence type="ECO:0000313" key="1">
    <source>
        <dbReference type="EMBL" id="GFE55046.1"/>
    </source>
</evidence>
<accession>A0A9W5WVK6</accession>